<dbReference type="Gene3D" id="3.40.50.720">
    <property type="entry name" value="NAD(P)-binding Rossmann-like Domain"/>
    <property type="match status" value="1"/>
</dbReference>
<dbReference type="InterPro" id="IPR036291">
    <property type="entry name" value="NAD(P)-bd_dom_sf"/>
</dbReference>
<dbReference type="InterPro" id="IPR055222">
    <property type="entry name" value="PRISE-like_Rossmann-fold"/>
</dbReference>
<dbReference type="SUPFAM" id="SSF51735">
    <property type="entry name" value="NAD(P)-binding Rossmann-fold domains"/>
    <property type="match status" value="1"/>
</dbReference>
<dbReference type="Pfam" id="PF22917">
    <property type="entry name" value="PRISE"/>
    <property type="match status" value="1"/>
</dbReference>
<protein>
    <submittedName>
        <fullName evidence="3">Uncharacterized protein</fullName>
    </submittedName>
</protein>
<organism evidence="3 4">
    <name type="scientific">Aspergillus nanangensis</name>
    <dbReference type="NCBI Taxonomy" id="2582783"/>
    <lineage>
        <taxon>Eukaryota</taxon>
        <taxon>Fungi</taxon>
        <taxon>Dikarya</taxon>
        <taxon>Ascomycota</taxon>
        <taxon>Pezizomycotina</taxon>
        <taxon>Eurotiomycetes</taxon>
        <taxon>Eurotiomycetidae</taxon>
        <taxon>Eurotiales</taxon>
        <taxon>Aspergillaceae</taxon>
        <taxon>Aspergillus</taxon>
        <taxon>Aspergillus subgen. Circumdati</taxon>
    </lineage>
</organism>
<reference evidence="3" key="2">
    <citation type="submission" date="2020-02" db="EMBL/GenBank/DDBJ databases">
        <authorList>
            <person name="Gilchrist C.L.M."/>
            <person name="Chooi Y.-H."/>
        </authorList>
    </citation>
    <scope>NUCLEOTIDE SEQUENCE</scope>
    <source>
        <strain evidence="3">MST-FP2251</strain>
    </source>
</reference>
<keyword evidence="4" id="KW-1185">Reference proteome</keyword>
<accession>A0AAD4CXM6</accession>
<gene>
    <name evidence="3" type="ORF">FE257_007854</name>
</gene>
<dbReference type="Gene3D" id="3.30.70.100">
    <property type="match status" value="1"/>
</dbReference>
<reference evidence="3" key="1">
    <citation type="journal article" date="2019" name="Beilstein J. Org. Chem.">
        <title>Nanangenines: drimane sesquiterpenoids as the dominant metabolite cohort of a novel Australian fungus, Aspergillus nanangensis.</title>
        <authorList>
            <person name="Lacey H.J."/>
            <person name="Gilchrist C.L.M."/>
            <person name="Crombie A."/>
            <person name="Kalaitzis J.A."/>
            <person name="Vuong D."/>
            <person name="Rutledge P.J."/>
            <person name="Turner P."/>
            <person name="Pitt J.I."/>
            <person name="Lacey E."/>
            <person name="Chooi Y.H."/>
            <person name="Piggott A.M."/>
        </authorList>
    </citation>
    <scope>NUCLEOTIDE SEQUENCE</scope>
    <source>
        <strain evidence="3">MST-FP2251</strain>
    </source>
</reference>
<feature type="domain" description="NIPSNAP" evidence="1">
    <location>
        <begin position="414"/>
        <end position="514"/>
    </location>
</feature>
<dbReference type="AlphaFoldDB" id="A0AAD4CXM6"/>
<comment type="caution">
    <text evidence="3">The sequence shown here is derived from an EMBL/GenBank/DDBJ whole genome shotgun (WGS) entry which is preliminary data.</text>
</comment>
<dbReference type="InterPro" id="IPR012577">
    <property type="entry name" value="NIPSNAP"/>
</dbReference>
<sequence>MTSQMQLVRTSGIFHGLPTYPDSPKTTDLTAVVTGANGISGQHLIKALLESPKRWKTIYCLSRRPPSPHLLKTVGDAADRVRHIPMDFLKSAEEIGTVLQEHQVRADYVFFFSYMQPPQKGALGTMWDNADALAEINTKLLTNFLHALDLSLIDKPKRILLQTGGKHYGVHLGPVHTPTFETDPRPSLETNFYYHQQDQLSRWCLQREVQWTVARPSIVDGAAPDSALNYLVGVAVYAAVQAHLRQPLYFPATVHEWGRERSHSSAKLNAYFEEWVVLNGGTGNQAFNIVDGSAFTWGRLWMYLAEWFGVGSWVAPLDEEDQGEEYRVTYARYQECPRGFGRGTTRTTFTFLEWSHRPEVVQAWAELSKRYNLTIDPFKDRGGVFGLADVSVSCGWPFTQSMGRRGRLTPTMIYEFRVYTIVPGKMPSQLEKMETCTLPLWTKHDIQHVGFWTTLIGPDATELTYMLAWESLAEREQKWTAFQRDPEWIQTKSKYGQTNVKVANRFLVPTGFSRLQ</sequence>
<dbReference type="CDD" id="cd08948">
    <property type="entry name" value="5beta-POR_like_SDR_a"/>
    <property type="match status" value="1"/>
</dbReference>
<dbReference type="Proteomes" id="UP001194746">
    <property type="component" value="Unassembled WGS sequence"/>
</dbReference>
<proteinExistence type="predicted"/>
<evidence type="ECO:0000259" key="1">
    <source>
        <dbReference type="Pfam" id="PF07978"/>
    </source>
</evidence>
<dbReference type="PANTHER" id="PTHR32487:SF29">
    <property type="entry name" value="NAD-DEPENDENT EPIMERASE_DEHYDRATASE DOMAIN-CONTAINING PROTEIN"/>
    <property type="match status" value="1"/>
</dbReference>
<dbReference type="SUPFAM" id="SSF54909">
    <property type="entry name" value="Dimeric alpha+beta barrel"/>
    <property type="match status" value="1"/>
</dbReference>
<dbReference type="InterPro" id="IPR011008">
    <property type="entry name" value="Dimeric_a/b-barrel"/>
</dbReference>
<feature type="domain" description="PRISE-like Rossmann-fold" evidence="2">
    <location>
        <begin position="31"/>
        <end position="316"/>
    </location>
</feature>
<name>A0AAD4CXM6_ASPNN</name>
<dbReference type="PANTHER" id="PTHR32487">
    <property type="entry name" value="3-OXO-DELTA(4,5)-STEROID 5-BETA-REDUCTASE"/>
    <property type="match status" value="1"/>
</dbReference>
<evidence type="ECO:0000313" key="4">
    <source>
        <dbReference type="Proteomes" id="UP001194746"/>
    </source>
</evidence>
<evidence type="ECO:0000259" key="2">
    <source>
        <dbReference type="Pfam" id="PF22917"/>
    </source>
</evidence>
<dbReference type="EMBL" id="VCAU01000004">
    <property type="protein sequence ID" value="KAF9894351.1"/>
    <property type="molecule type" value="Genomic_DNA"/>
</dbReference>
<evidence type="ECO:0000313" key="3">
    <source>
        <dbReference type="EMBL" id="KAF9894351.1"/>
    </source>
</evidence>
<dbReference type="Pfam" id="PF07978">
    <property type="entry name" value="NIPSNAP"/>
    <property type="match status" value="1"/>
</dbReference>